<comment type="caution">
    <text evidence="1">The sequence shown here is derived from an EMBL/GenBank/DDBJ whole genome shotgun (WGS) entry which is preliminary data.</text>
</comment>
<reference evidence="1" key="1">
    <citation type="journal article" date="2015" name="Genome Announc.">
        <title>Draft Genome Sequence of the Pathogenic Filamentous Fungus Aspergillus udagawae Strain IFM 46973T.</title>
        <authorList>
            <person name="Kusuya Y."/>
            <person name="Takahashi-Nakaguchi A."/>
            <person name="Takahashi H."/>
            <person name="Yaguchi T."/>
        </authorList>
    </citation>
    <scope>NUCLEOTIDE SEQUENCE</scope>
    <source>
        <strain evidence="1">IFM 46973</strain>
    </source>
</reference>
<organism evidence="1 2">
    <name type="scientific">Aspergillus udagawae</name>
    <dbReference type="NCBI Taxonomy" id="91492"/>
    <lineage>
        <taxon>Eukaryota</taxon>
        <taxon>Fungi</taxon>
        <taxon>Dikarya</taxon>
        <taxon>Ascomycota</taxon>
        <taxon>Pezizomycotina</taxon>
        <taxon>Eurotiomycetes</taxon>
        <taxon>Eurotiomycetidae</taxon>
        <taxon>Eurotiales</taxon>
        <taxon>Aspergillaceae</taxon>
        <taxon>Aspergillus</taxon>
        <taxon>Aspergillus subgen. Fumigati</taxon>
    </lineage>
</organism>
<dbReference type="Proteomes" id="UP000036893">
    <property type="component" value="Unassembled WGS sequence"/>
</dbReference>
<dbReference type="EMBL" id="BBXM02000003">
    <property type="protein sequence ID" value="GIC87475.1"/>
    <property type="molecule type" value="Genomic_DNA"/>
</dbReference>
<dbReference type="RefSeq" id="XP_043144741.1">
    <property type="nucleotide sequence ID" value="XM_043288806.1"/>
</dbReference>
<protein>
    <submittedName>
        <fullName evidence="1">Uncharacterized protein</fullName>
    </submittedName>
</protein>
<evidence type="ECO:0000313" key="2">
    <source>
        <dbReference type="Proteomes" id="UP000036893"/>
    </source>
</evidence>
<accession>A0A8E0UZB4</accession>
<dbReference type="Gene3D" id="3.40.50.1110">
    <property type="entry name" value="SGNH hydrolase"/>
    <property type="match status" value="1"/>
</dbReference>
<dbReference type="GeneID" id="66991335"/>
<dbReference type="AlphaFoldDB" id="A0A8E0UZB4"/>
<gene>
    <name evidence="1" type="ORF">Aud_003859</name>
</gene>
<sequence length="80" mass="8913">MIATWNAVLNETARHFSKAHQGTTAMVFDAYSWLTNVFDHAADFGITNTTSFCPEYGNWDIDTNYAAYVPSSPTLMARAD</sequence>
<proteinExistence type="predicted"/>
<dbReference type="InterPro" id="IPR036514">
    <property type="entry name" value="SGNH_hydro_sf"/>
</dbReference>
<name>A0A8E0UZB4_9EURO</name>
<reference evidence="1" key="2">
    <citation type="submission" date="2021-01" db="EMBL/GenBank/DDBJ databases">
        <title>Pan-genome distribution and transcriptional activeness of fungal secondary metabolism genes in Aspergillus section Fumigati.</title>
        <authorList>
            <person name="Takahashi H."/>
            <person name="Umemura M."/>
            <person name="Ninomiya A."/>
            <person name="Kusuya Y."/>
            <person name="Urayama S."/>
            <person name="Shimizu M."/>
            <person name="Watanabe A."/>
            <person name="Kamei K."/>
            <person name="Yaguchi T."/>
            <person name="Hagiwara D."/>
        </authorList>
    </citation>
    <scope>NUCLEOTIDE SEQUENCE</scope>
    <source>
        <strain evidence="1">IFM 46973</strain>
    </source>
</reference>
<evidence type="ECO:0000313" key="1">
    <source>
        <dbReference type="EMBL" id="GIC87475.1"/>
    </source>
</evidence>